<protein>
    <recommendedName>
        <fullName evidence="4">Tetratricopeptide repeat protein 36</fullName>
    </recommendedName>
</protein>
<dbReference type="InterPro" id="IPR019734">
    <property type="entry name" value="TPR_rpt"/>
</dbReference>
<dbReference type="Gene3D" id="1.25.40.10">
    <property type="entry name" value="Tetratricopeptide repeat domain"/>
    <property type="match status" value="1"/>
</dbReference>
<reference evidence="3" key="1">
    <citation type="journal article" date="2024" name="Gigascience">
        <title>Chromosome-level genome of the poultry shaft louse Menopon gallinae provides insight into the host-switching and adaptive evolution of parasitic lice.</title>
        <authorList>
            <person name="Xu Y."/>
            <person name="Ma L."/>
            <person name="Liu S."/>
            <person name="Liang Y."/>
            <person name="Liu Q."/>
            <person name="He Z."/>
            <person name="Tian L."/>
            <person name="Duan Y."/>
            <person name="Cai W."/>
            <person name="Li H."/>
            <person name="Song F."/>
        </authorList>
    </citation>
    <scope>NUCLEOTIDE SEQUENCE</scope>
    <source>
        <strain evidence="3">Cailab_2023a</strain>
    </source>
</reference>
<feature type="repeat" description="TPR" evidence="2">
    <location>
        <begin position="80"/>
        <end position="113"/>
    </location>
</feature>
<dbReference type="EMBL" id="JARGDH010000005">
    <property type="protein sequence ID" value="KAL0268421.1"/>
    <property type="molecule type" value="Genomic_DNA"/>
</dbReference>
<organism evidence="3">
    <name type="scientific">Menopon gallinae</name>
    <name type="common">poultry shaft louse</name>
    <dbReference type="NCBI Taxonomy" id="328185"/>
    <lineage>
        <taxon>Eukaryota</taxon>
        <taxon>Metazoa</taxon>
        <taxon>Ecdysozoa</taxon>
        <taxon>Arthropoda</taxon>
        <taxon>Hexapoda</taxon>
        <taxon>Insecta</taxon>
        <taxon>Pterygota</taxon>
        <taxon>Neoptera</taxon>
        <taxon>Paraneoptera</taxon>
        <taxon>Psocodea</taxon>
        <taxon>Troctomorpha</taxon>
        <taxon>Phthiraptera</taxon>
        <taxon>Amblycera</taxon>
        <taxon>Menoponidae</taxon>
        <taxon>Menopon</taxon>
    </lineage>
</organism>
<dbReference type="InterPro" id="IPR038906">
    <property type="entry name" value="TTC36"/>
</dbReference>
<gene>
    <name evidence="3" type="ORF">PYX00_010374</name>
</gene>
<evidence type="ECO:0000313" key="3">
    <source>
        <dbReference type="EMBL" id="KAL0268421.1"/>
    </source>
</evidence>
<dbReference type="PROSITE" id="PS50005">
    <property type="entry name" value="TPR"/>
    <property type="match status" value="1"/>
</dbReference>
<dbReference type="PANTHER" id="PTHR21405:SF0">
    <property type="entry name" value="TETRATRICOPEPTIDE REPEAT PROTEIN 36"/>
    <property type="match status" value="1"/>
</dbReference>
<evidence type="ECO:0000256" key="1">
    <source>
        <dbReference type="ARBA" id="ARBA00006995"/>
    </source>
</evidence>
<evidence type="ECO:0000256" key="2">
    <source>
        <dbReference type="PROSITE-ProRule" id="PRU00339"/>
    </source>
</evidence>
<keyword evidence="2" id="KW-0802">TPR repeat</keyword>
<dbReference type="AlphaFoldDB" id="A0AAW2HFY7"/>
<dbReference type="Pfam" id="PF13181">
    <property type="entry name" value="TPR_8"/>
    <property type="match status" value="2"/>
</dbReference>
<name>A0AAW2HFY7_9NEOP</name>
<dbReference type="InterPro" id="IPR011990">
    <property type="entry name" value="TPR-like_helical_dom_sf"/>
</dbReference>
<dbReference type="GO" id="GO:0006570">
    <property type="term" value="P:tyrosine metabolic process"/>
    <property type="evidence" value="ECO:0007669"/>
    <property type="project" value="TreeGrafter"/>
</dbReference>
<dbReference type="SMART" id="SM00028">
    <property type="entry name" value="TPR"/>
    <property type="match status" value="3"/>
</dbReference>
<accession>A0AAW2HFY7</accession>
<proteinExistence type="inferred from homology"/>
<dbReference type="SUPFAM" id="SSF48452">
    <property type="entry name" value="TPR-like"/>
    <property type="match status" value="1"/>
</dbReference>
<comment type="similarity">
    <text evidence="1">Belongs to the TTC36 family.</text>
</comment>
<sequence length="184" mass="20275">MSCERDRAILNSILNPFLPVGTEFDTEEPTELKDDVGEVTNEVVEAKKIERKAVQLAESGNVDQAIRDLTAAMTMAPHLPSLFNNRAQAYRLIGDTEKAMKDLNEAISLSKGKGKSACQAYCQRGLLHRKQGHDEKALTDFKNAADLGSSFAKMALIQMNPYAALCNQMLAQVMEKLQNGSQED</sequence>
<evidence type="ECO:0008006" key="4">
    <source>
        <dbReference type="Google" id="ProtNLM"/>
    </source>
</evidence>
<comment type="caution">
    <text evidence="3">The sequence shown here is derived from an EMBL/GenBank/DDBJ whole genome shotgun (WGS) entry which is preliminary data.</text>
</comment>
<dbReference type="PANTHER" id="PTHR21405">
    <property type="entry name" value="CDNA SEQUENCE BC021608"/>
    <property type="match status" value="1"/>
</dbReference>